<evidence type="ECO:0000313" key="2">
    <source>
        <dbReference type="Proteomes" id="UP001604277"/>
    </source>
</evidence>
<dbReference type="EMBL" id="JBFOLJ010000004">
    <property type="protein sequence ID" value="KAL2543665.1"/>
    <property type="molecule type" value="Genomic_DNA"/>
</dbReference>
<name>A0ABD1W5C9_9LAMI</name>
<protein>
    <recommendedName>
        <fullName evidence="3">Peroxisomal membrane protein PEX16</fullName>
    </recommendedName>
</protein>
<proteinExistence type="predicted"/>
<reference evidence="2" key="1">
    <citation type="submission" date="2024-07" db="EMBL/GenBank/DDBJ databases">
        <title>Two chromosome-level genome assemblies of Korean endemic species Abeliophyllum distichum and Forsythia ovata (Oleaceae).</title>
        <authorList>
            <person name="Jang H."/>
        </authorList>
    </citation>
    <scope>NUCLEOTIDE SEQUENCE [LARGE SCALE GENOMIC DNA]</scope>
</reference>
<evidence type="ECO:0000313" key="1">
    <source>
        <dbReference type="EMBL" id="KAL2543665.1"/>
    </source>
</evidence>
<sequence length="125" mass="13944">MVRVAEKLGHDNLTVVAAIFEVFRWVLRFWRSYKWLLRFPAAMGAVVAEMTSSICWVLQLIVLGEKKMGGNDGNEREKSGCHRPASGCCRPARFGNPQTNSSHPSKWKHKTVDLSVDLSATNANA</sequence>
<comment type="caution">
    <text evidence="1">The sequence shown here is derived from an EMBL/GenBank/DDBJ whole genome shotgun (WGS) entry which is preliminary data.</text>
</comment>
<dbReference type="Proteomes" id="UP001604277">
    <property type="component" value="Unassembled WGS sequence"/>
</dbReference>
<keyword evidence="2" id="KW-1185">Reference proteome</keyword>
<gene>
    <name evidence="1" type="ORF">Fot_12898</name>
</gene>
<organism evidence="1 2">
    <name type="scientific">Forsythia ovata</name>
    <dbReference type="NCBI Taxonomy" id="205694"/>
    <lineage>
        <taxon>Eukaryota</taxon>
        <taxon>Viridiplantae</taxon>
        <taxon>Streptophyta</taxon>
        <taxon>Embryophyta</taxon>
        <taxon>Tracheophyta</taxon>
        <taxon>Spermatophyta</taxon>
        <taxon>Magnoliopsida</taxon>
        <taxon>eudicotyledons</taxon>
        <taxon>Gunneridae</taxon>
        <taxon>Pentapetalae</taxon>
        <taxon>asterids</taxon>
        <taxon>lamiids</taxon>
        <taxon>Lamiales</taxon>
        <taxon>Oleaceae</taxon>
        <taxon>Forsythieae</taxon>
        <taxon>Forsythia</taxon>
    </lineage>
</organism>
<accession>A0ABD1W5C9</accession>
<evidence type="ECO:0008006" key="3">
    <source>
        <dbReference type="Google" id="ProtNLM"/>
    </source>
</evidence>
<dbReference type="AlphaFoldDB" id="A0ABD1W5C9"/>